<accession>A0A382IHA5</accession>
<proteinExistence type="predicted"/>
<feature type="region of interest" description="Disordered" evidence="1">
    <location>
        <begin position="1"/>
        <end position="29"/>
    </location>
</feature>
<dbReference type="AlphaFoldDB" id="A0A382IHA5"/>
<protein>
    <submittedName>
        <fullName evidence="2">Uncharacterized protein</fullName>
    </submittedName>
</protein>
<dbReference type="EMBL" id="UINC01067011">
    <property type="protein sequence ID" value="SVB98273.1"/>
    <property type="molecule type" value="Genomic_DNA"/>
</dbReference>
<gene>
    <name evidence="2" type="ORF">METZ01_LOCUS251127</name>
</gene>
<organism evidence="2">
    <name type="scientific">marine metagenome</name>
    <dbReference type="NCBI Taxonomy" id="408172"/>
    <lineage>
        <taxon>unclassified sequences</taxon>
        <taxon>metagenomes</taxon>
        <taxon>ecological metagenomes</taxon>
    </lineage>
</organism>
<reference evidence="2" key="1">
    <citation type="submission" date="2018-05" db="EMBL/GenBank/DDBJ databases">
        <authorList>
            <person name="Lanie J.A."/>
            <person name="Ng W.-L."/>
            <person name="Kazmierczak K.M."/>
            <person name="Andrzejewski T.M."/>
            <person name="Davidsen T.M."/>
            <person name="Wayne K.J."/>
            <person name="Tettelin H."/>
            <person name="Glass J.I."/>
            <person name="Rusch D."/>
            <person name="Podicherti R."/>
            <person name="Tsui H.-C.T."/>
            <person name="Winkler M.E."/>
        </authorList>
    </citation>
    <scope>NUCLEOTIDE SEQUENCE</scope>
</reference>
<sequence>MNANNTAAIYVPRSADLSDGQVADRSNPR</sequence>
<evidence type="ECO:0000256" key="1">
    <source>
        <dbReference type="SAM" id="MobiDB-lite"/>
    </source>
</evidence>
<name>A0A382IHA5_9ZZZZ</name>
<evidence type="ECO:0000313" key="2">
    <source>
        <dbReference type="EMBL" id="SVB98273.1"/>
    </source>
</evidence>